<comment type="caution">
    <text evidence="1">The sequence shown here is derived from an EMBL/GenBank/DDBJ whole genome shotgun (WGS) entry which is preliminary data.</text>
</comment>
<protein>
    <submittedName>
        <fullName evidence="1">Uncharacterized protein</fullName>
    </submittedName>
</protein>
<gene>
    <name evidence="1" type="ORF">QFC19_003056</name>
</gene>
<name>A0ACC2W6J5_9TREE</name>
<accession>A0ACC2W6J5</accession>
<organism evidence="1 2">
    <name type="scientific">Naganishia cerealis</name>
    <dbReference type="NCBI Taxonomy" id="610337"/>
    <lineage>
        <taxon>Eukaryota</taxon>
        <taxon>Fungi</taxon>
        <taxon>Dikarya</taxon>
        <taxon>Basidiomycota</taxon>
        <taxon>Agaricomycotina</taxon>
        <taxon>Tremellomycetes</taxon>
        <taxon>Filobasidiales</taxon>
        <taxon>Filobasidiaceae</taxon>
        <taxon>Naganishia</taxon>
    </lineage>
</organism>
<reference evidence="1" key="1">
    <citation type="submission" date="2023-04" db="EMBL/GenBank/DDBJ databases">
        <title>Draft Genome sequencing of Naganishia species isolated from polar environments using Oxford Nanopore Technology.</title>
        <authorList>
            <person name="Leo P."/>
            <person name="Venkateswaran K."/>
        </authorList>
    </citation>
    <scope>NUCLEOTIDE SEQUENCE</scope>
    <source>
        <strain evidence="1">MNA-CCFEE 5261</strain>
    </source>
</reference>
<proteinExistence type="predicted"/>
<dbReference type="Proteomes" id="UP001241377">
    <property type="component" value="Unassembled WGS sequence"/>
</dbReference>
<dbReference type="EMBL" id="JASBWR010000028">
    <property type="protein sequence ID" value="KAJ9106744.1"/>
    <property type="molecule type" value="Genomic_DNA"/>
</dbReference>
<evidence type="ECO:0000313" key="2">
    <source>
        <dbReference type="Proteomes" id="UP001241377"/>
    </source>
</evidence>
<evidence type="ECO:0000313" key="1">
    <source>
        <dbReference type="EMBL" id="KAJ9106744.1"/>
    </source>
</evidence>
<keyword evidence="2" id="KW-1185">Reference proteome</keyword>
<sequence length="176" mass="19498">MVYRAFSTPPENIRSSNDVAHRLPDHAYSPLFTAGILNSSHVYGYDQGRFPSHLTFQQHVHQTPRKITPNRSGVPSPFSVSSASPSMKKKQSSASLARSLTSSQSGSIKTPSKLATESDPRVSSKPKIEWWRGRSSSFVANKERTSEEKLLVNKGGWLRQSDVWMSPDEVLVQGNA</sequence>